<feature type="compositionally biased region" description="Acidic residues" evidence="1">
    <location>
        <begin position="276"/>
        <end position="285"/>
    </location>
</feature>
<keyword evidence="3" id="KW-1185">Reference proteome</keyword>
<dbReference type="EMBL" id="CAMPGE010024819">
    <property type="protein sequence ID" value="CAI2382636.1"/>
    <property type="molecule type" value="Genomic_DNA"/>
</dbReference>
<organism evidence="2 3">
    <name type="scientific">Euplotes crassus</name>
    <dbReference type="NCBI Taxonomy" id="5936"/>
    <lineage>
        <taxon>Eukaryota</taxon>
        <taxon>Sar</taxon>
        <taxon>Alveolata</taxon>
        <taxon>Ciliophora</taxon>
        <taxon>Intramacronucleata</taxon>
        <taxon>Spirotrichea</taxon>
        <taxon>Hypotrichia</taxon>
        <taxon>Euplotida</taxon>
        <taxon>Euplotidae</taxon>
        <taxon>Moneuplotes</taxon>
    </lineage>
</organism>
<reference evidence="2" key="1">
    <citation type="submission" date="2023-07" db="EMBL/GenBank/DDBJ databases">
        <authorList>
            <consortium name="AG Swart"/>
            <person name="Singh M."/>
            <person name="Singh A."/>
            <person name="Seah K."/>
            <person name="Emmerich C."/>
        </authorList>
    </citation>
    <scope>NUCLEOTIDE SEQUENCE</scope>
    <source>
        <strain evidence="2">DP1</strain>
    </source>
</reference>
<evidence type="ECO:0000256" key="1">
    <source>
        <dbReference type="SAM" id="MobiDB-lite"/>
    </source>
</evidence>
<proteinExistence type="predicted"/>
<feature type="region of interest" description="Disordered" evidence="1">
    <location>
        <begin position="176"/>
        <end position="239"/>
    </location>
</feature>
<evidence type="ECO:0000313" key="2">
    <source>
        <dbReference type="EMBL" id="CAI2382636.1"/>
    </source>
</evidence>
<dbReference type="AlphaFoldDB" id="A0AAD1Y1L2"/>
<accession>A0AAD1Y1L2</accession>
<evidence type="ECO:0000313" key="3">
    <source>
        <dbReference type="Proteomes" id="UP001295684"/>
    </source>
</evidence>
<feature type="compositionally biased region" description="Polar residues" evidence="1">
    <location>
        <begin position="260"/>
        <end position="271"/>
    </location>
</feature>
<feature type="compositionally biased region" description="Basic residues" evidence="1">
    <location>
        <begin position="207"/>
        <end position="216"/>
    </location>
</feature>
<feature type="region of interest" description="Disordered" evidence="1">
    <location>
        <begin position="260"/>
        <end position="286"/>
    </location>
</feature>
<sequence length="370" mass="42719">MILCGAIFEWLSFSEEFLNKLASFAKKKCSSQTRTAVKTFDRVPKIRELNKFKKDAQFSALQRTQKLGLGFSRKGFRAMRNKLGLHICTSNDTSSMPMNKSLAENSFSKFVINSPLSDPRTPQLYCINSKVKKQSPNKTTPIVHFTKRQLKFRRGQKCPKFYLDGHKNLLIQRPFEPPRMKRSPPINSPTNIPGPKHLKTSQEVLKSHSKYHQHHPKNPENKPKSKPPKIIPLKNIRINPPRKPQDIELLSPEILLFSNPAVSNTDSSTETYECKDDSEEAEGEDESNRIIPTKAHKKKNRITFSKEVIQLNGTGERNKAEMSHYSYGFDKIFTAIKLPTQNHCSKRDYKTEIKHKLFLRKRAKKKLKYL</sequence>
<comment type="caution">
    <text evidence="2">The sequence shown here is derived from an EMBL/GenBank/DDBJ whole genome shotgun (WGS) entry which is preliminary data.</text>
</comment>
<protein>
    <submittedName>
        <fullName evidence="2">Uncharacterized protein</fullName>
    </submittedName>
</protein>
<gene>
    <name evidence="2" type="ORF">ECRASSUSDP1_LOCUS24114</name>
</gene>
<name>A0AAD1Y1L2_EUPCR</name>
<dbReference type="Proteomes" id="UP001295684">
    <property type="component" value="Unassembled WGS sequence"/>
</dbReference>